<evidence type="ECO:0000313" key="1">
    <source>
        <dbReference type="EMBL" id="STM08136.1"/>
    </source>
</evidence>
<organism evidence="1 2">
    <name type="scientific">Escherichia coli</name>
    <dbReference type="NCBI Taxonomy" id="562"/>
    <lineage>
        <taxon>Bacteria</taxon>
        <taxon>Pseudomonadati</taxon>
        <taxon>Pseudomonadota</taxon>
        <taxon>Gammaproteobacteria</taxon>
        <taxon>Enterobacterales</taxon>
        <taxon>Enterobacteriaceae</taxon>
        <taxon>Escherichia</taxon>
    </lineage>
</organism>
<protein>
    <submittedName>
        <fullName evidence="1">Uncharacterized protein</fullName>
    </submittedName>
</protein>
<dbReference type="Proteomes" id="UP000254052">
    <property type="component" value="Unassembled WGS sequence"/>
</dbReference>
<proteinExistence type="predicted"/>
<dbReference type="EMBL" id="UGED01000013">
    <property type="protein sequence ID" value="STM08136.1"/>
    <property type="molecule type" value="Genomic_DNA"/>
</dbReference>
<sequence length="62" mass="7259">MVIFNEFSTESSIAIQQRAKRGDTGQMMIIFSIFYSHAMLPAELYPCLITAWHYLQLRHQSH</sequence>
<reference evidence="1 2" key="1">
    <citation type="submission" date="2018-06" db="EMBL/GenBank/DDBJ databases">
        <authorList>
            <consortium name="Pathogen Informatics"/>
            <person name="Doyle S."/>
        </authorList>
    </citation>
    <scope>NUCLEOTIDE SEQUENCE [LARGE SCALE GENOMIC DNA]</scope>
    <source>
        <strain evidence="1 2">NCTC9962</strain>
    </source>
</reference>
<name>A0A377CY72_ECOLX</name>
<dbReference type="AlphaFoldDB" id="A0A377CY72"/>
<gene>
    <name evidence="1" type="ORF">NCTC9962_05724</name>
</gene>
<evidence type="ECO:0000313" key="2">
    <source>
        <dbReference type="Proteomes" id="UP000254052"/>
    </source>
</evidence>
<accession>A0A377CY72</accession>